<sequence length="150" mass="16026">MKINLLVALALSLGSVGSTSLISTRPGKVEQQQQEFVNSALPLVVLGYLHEVASAYRQVHPTSIARLDSQAMSESAGHQSESTVPNAGELGALLAELDELGFSIGSSQVDQMKSVMSEMHTASFLDREISAPGEVLRIHQSIAENVEQPK</sequence>
<keyword evidence="1" id="KW-0732">Signal</keyword>
<reference evidence="2 3" key="1">
    <citation type="submission" date="2016-07" db="EMBL/GenBank/DDBJ databases">
        <title>Pervasive Adenine N6-methylation of Active Genes in Fungi.</title>
        <authorList>
            <consortium name="DOE Joint Genome Institute"/>
            <person name="Mondo S.J."/>
            <person name="Dannebaum R.O."/>
            <person name="Kuo R.C."/>
            <person name="Labutti K."/>
            <person name="Haridas S."/>
            <person name="Kuo A."/>
            <person name="Salamov A."/>
            <person name="Ahrendt S.R."/>
            <person name="Lipzen A."/>
            <person name="Sullivan W."/>
            <person name="Andreopoulos W.B."/>
            <person name="Clum A."/>
            <person name="Lindquist E."/>
            <person name="Daum C."/>
            <person name="Ramamoorthy G.K."/>
            <person name="Gryganskyi A."/>
            <person name="Culley D."/>
            <person name="Magnuson J.K."/>
            <person name="James T.Y."/>
            <person name="O'Malley M.A."/>
            <person name="Stajich J.E."/>
            <person name="Spatafora J.W."/>
            <person name="Visel A."/>
            <person name="Grigoriev I.V."/>
        </authorList>
    </citation>
    <scope>NUCLEOTIDE SEQUENCE [LARGE SCALE GENOMIC DNA]</scope>
    <source>
        <strain evidence="2 3">ATCC 12442</strain>
    </source>
</reference>
<dbReference type="Proteomes" id="UP000193922">
    <property type="component" value="Unassembled WGS sequence"/>
</dbReference>
<dbReference type="EMBL" id="MCFD01000114">
    <property type="protein sequence ID" value="ORX64220.1"/>
    <property type="molecule type" value="Genomic_DNA"/>
</dbReference>
<proteinExistence type="predicted"/>
<feature type="signal peptide" evidence="1">
    <location>
        <begin position="1"/>
        <end position="18"/>
    </location>
</feature>
<organism evidence="2 3">
    <name type="scientific">Linderina pennispora</name>
    <dbReference type="NCBI Taxonomy" id="61395"/>
    <lineage>
        <taxon>Eukaryota</taxon>
        <taxon>Fungi</taxon>
        <taxon>Fungi incertae sedis</taxon>
        <taxon>Zoopagomycota</taxon>
        <taxon>Kickxellomycotina</taxon>
        <taxon>Kickxellomycetes</taxon>
        <taxon>Kickxellales</taxon>
        <taxon>Kickxellaceae</taxon>
        <taxon>Linderina</taxon>
    </lineage>
</organism>
<gene>
    <name evidence="2" type="ORF">DL89DRAFT_272603</name>
</gene>
<accession>A0A1Y1VSF0</accession>
<keyword evidence="3" id="KW-1185">Reference proteome</keyword>
<evidence type="ECO:0000313" key="3">
    <source>
        <dbReference type="Proteomes" id="UP000193922"/>
    </source>
</evidence>
<dbReference type="GeneID" id="63805645"/>
<evidence type="ECO:0000313" key="2">
    <source>
        <dbReference type="EMBL" id="ORX64220.1"/>
    </source>
</evidence>
<evidence type="ECO:0000256" key="1">
    <source>
        <dbReference type="SAM" id="SignalP"/>
    </source>
</evidence>
<comment type="caution">
    <text evidence="2">The sequence shown here is derived from an EMBL/GenBank/DDBJ whole genome shotgun (WGS) entry which is preliminary data.</text>
</comment>
<feature type="chain" id="PRO_5012259954" evidence="1">
    <location>
        <begin position="19"/>
        <end position="150"/>
    </location>
</feature>
<dbReference type="OrthoDB" id="5650358at2759"/>
<protein>
    <submittedName>
        <fullName evidence="2">Uncharacterized protein</fullName>
    </submittedName>
</protein>
<name>A0A1Y1VSF0_9FUNG</name>
<dbReference type="RefSeq" id="XP_040739199.1">
    <property type="nucleotide sequence ID" value="XM_040888997.1"/>
</dbReference>
<dbReference type="AlphaFoldDB" id="A0A1Y1VSF0"/>